<dbReference type="InterPro" id="IPR001509">
    <property type="entry name" value="Epimerase_deHydtase"/>
</dbReference>
<keyword evidence="1" id="KW-0560">Oxidoreductase</keyword>
<protein>
    <recommendedName>
        <fullName evidence="4">NAD-dependent epimerase/dehydratase domain-containing protein</fullName>
    </recommendedName>
</protein>
<reference evidence="6" key="1">
    <citation type="journal article" date="2015" name="Genome Announc.">
        <title>Draft genome sequence of the fungus Penicillium brasilianum MG11.</title>
        <authorList>
            <person name="Horn F."/>
            <person name="Linde J."/>
            <person name="Mattern D.J."/>
            <person name="Walther G."/>
            <person name="Guthke R."/>
            <person name="Brakhage A.A."/>
            <person name="Valiante V."/>
        </authorList>
    </citation>
    <scope>NUCLEOTIDE SEQUENCE [LARGE SCALE GENOMIC DNA]</scope>
    <source>
        <strain evidence="6">MG11</strain>
    </source>
</reference>
<dbReference type="PANTHER" id="PTHR10366:SF564">
    <property type="entry name" value="STEROL-4-ALPHA-CARBOXYLATE 3-DEHYDROGENASE, DECARBOXYLATING"/>
    <property type="match status" value="1"/>
</dbReference>
<dbReference type="GO" id="GO:0016616">
    <property type="term" value="F:oxidoreductase activity, acting on the CH-OH group of donors, NAD or NADP as acceptor"/>
    <property type="evidence" value="ECO:0007669"/>
    <property type="project" value="TreeGrafter"/>
</dbReference>
<dbReference type="STRING" id="104259.A0A0F7TG24"/>
<dbReference type="Pfam" id="PF01370">
    <property type="entry name" value="Epimerase"/>
    <property type="match status" value="1"/>
</dbReference>
<dbReference type="InterPro" id="IPR036291">
    <property type="entry name" value="NAD(P)-bd_dom_sf"/>
</dbReference>
<feature type="region of interest" description="Disordered" evidence="3">
    <location>
        <begin position="136"/>
        <end position="155"/>
    </location>
</feature>
<name>A0A0F7TG24_PENBI</name>
<comment type="similarity">
    <text evidence="2">Belongs to the NAD(P)-dependent epimerase/dehydratase family. Dihydroflavonol-4-reductase subfamily.</text>
</comment>
<dbReference type="Proteomes" id="UP000042958">
    <property type="component" value="Unassembled WGS sequence"/>
</dbReference>
<evidence type="ECO:0000256" key="3">
    <source>
        <dbReference type="SAM" id="MobiDB-lite"/>
    </source>
</evidence>
<accession>A0A0F7TG24</accession>
<keyword evidence="6" id="KW-1185">Reference proteome</keyword>
<dbReference type="CDD" id="cd05227">
    <property type="entry name" value="AR_SDR_e"/>
    <property type="match status" value="1"/>
</dbReference>
<dbReference type="Gene3D" id="3.40.50.720">
    <property type="entry name" value="NAD(P)-binding Rossmann-like Domain"/>
    <property type="match status" value="1"/>
</dbReference>
<dbReference type="SUPFAM" id="SSF51735">
    <property type="entry name" value="NAD(P)-binding Rossmann-fold domains"/>
    <property type="match status" value="1"/>
</dbReference>
<dbReference type="AlphaFoldDB" id="A0A0F7TG24"/>
<feature type="domain" description="NAD-dependent epimerase/dehydratase" evidence="4">
    <location>
        <begin position="8"/>
        <end position="250"/>
    </location>
</feature>
<evidence type="ECO:0000256" key="1">
    <source>
        <dbReference type="ARBA" id="ARBA00023002"/>
    </source>
</evidence>
<sequence length="348" mass="37230">MASSNESVLVTGGSGFIGTQCIIHCLTAGYRVKATVRSLNRKETVLQMLQVAGAPNPESVSFVEADLTKDDGWKEAVQDCTYVLHVASPFPAEAPKNENDLIIPARDGTLRVLRAARDAGVKRVVVTSSYAAIGHGHRNRDPTTPFTEQDWTDVDGPGVGAYEKSKTLAERAAWDFIEKEGGNLELSVVNPANVMGPVLGSDISTSIEVASRMLSGAVPGCPNIEFGIVDVRDVADLHLLAMAHPKAKGERFLCMAPPAMSIKDMALTLREKLGPKARKVPTRTIPDFVLRLLGLFDSGIALVVPFLSEPRPGSNEKAKTLLGWNPRSNADAVAATGESLIRLGIVKI</sequence>
<dbReference type="EMBL" id="CDHK01000002">
    <property type="protein sequence ID" value="CEJ55779.1"/>
    <property type="molecule type" value="Genomic_DNA"/>
</dbReference>
<dbReference type="FunFam" id="3.40.50.720:FF:000336">
    <property type="entry name" value="Aldehyde reductase"/>
    <property type="match status" value="1"/>
</dbReference>
<dbReference type="PANTHER" id="PTHR10366">
    <property type="entry name" value="NAD DEPENDENT EPIMERASE/DEHYDRATASE"/>
    <property type="match status" value="1"/>
</dbReference>
<evidence type="ECO:0000313" key="5">
    <source>
        <dbReference type="EMBL" id="CEJ55779.1"/>
    </source>
</evidence>
<evidence type="ECO:0000259" key="4">
    <source>
        <dbReference type="Pfam" id="PF01370"/>
    </source>
</evidence>
<gene>
    <name evidence="5" type="ORF">PMG11_02014</name>
</gene>
<dbReference type="OrthoDB" id="2735536at2759"/>
<organism evidence="5 6">
    <name type="scientific">Penicillium brasilianum</name>
    <dbReference type="NCBI Taxonomy" id="104259"/>
    <lineage>
        <taxon>Eukaryota</taxon>
        <taxon>Fungi</taxon>
        <taxon>Dikarya</taxon>
        <taxon>Ascomycota</taxon>
        <taxon>Pezizomycotina</taxon>
        <taxon>Eurotiomycetes</taxon>
        <taxon>Eurotiomycetidae</taxon>
        <taxon>Eurotiales</taxon>
        <taxon>Aspergillaceae</taxon>
        <taxon>Penicillium</taxon>
    </lineage>
</organism>
<evidence type="ECO:0000313" key="6">
    <source>
        <dbReference type="Proteomes" id="UP000042958"/>
    </source>
</evidence>
<proteinExistence type="inferred from homology"/>
<evidence type="ECO:0000256" key="2">
    <source>
        <dbReference type="ARBA" id="ARBA00023445"/>
    </source>
</evidence>
<dbReference type="InterPro" id="IPR050425">
    <property type="entry name" value="NAD(P)_dehydrat-like"/>
</dbReference>